<dbReference type="SUPFAM" id="SSF158622">
    <property type="entry name" value="YheA/YmcA-like"/>
    <property type="match status" value="1"/>
</dbReference>
<gene>
    <name evidence="2" type="ORF">AUR64_05040</name>
</gene>
<dbReference type="AlphaFoldDB" id="A0A0W1RC60"/>
<organism evidence="2 3">
    <name type="scientific">Haloprofundus marisrubri</name>
    <dbReference type="NCBI Taxonomy" id="1514971"/>
    <lineage>
        <taxon>Archaea</taxon>
        <taxon>Methanobacteriati</taxon>
        <taxon>Methanobacteriota</taxon>
        <taxon>Stenosarchaea group</taxon>
        <taxon>Halobacteria</taxon>
        <taxon>Halobacteriales</taxon>
        <taxon>Haloferacaceae</taxon>
        <taxon>Haloprofundus</taxon>
    </lineage>
</organism>
<dbReference type="InterPro" id="IPR010368">
    <property type="entry name" value="Com_YlbF"/>
</dbReference>
<keyword evidence="1" id="KW-0175">Coiled coil</keyword>
<reference evidence="2 3" key="1">
    <citation type="submission" date="2015-12" db="EMBL/GenBank/DDBJ databases">
        <title>Haloprofundus marisrubri gen. nov., sp. nov., an extremely halophilic archaeon isolated from the Discovery deep brine-seawater interface in the Red Sea.</title>
        <authorList>
            <person name="Zhang G."/>
            <person name="Stingl U."/>
            <person name="Rashid M."/>
        </authorList>
    </citation>
    <scope>NUCLEOTIDE SEQUENCE [LARGE SCALE GENOMIC DNA]</scope>
    <source>
        <strain evidence="2 3">SB9</strain>
    </source>
</reference>
<protein>
    <recommendedName>
        <fullName evidence="4">YlbF family regulator</fullName>
    </recommendedName>
</protein>
<evidence type="ECO:0000313" key="3">
    <source>
        <dbReference type="Proteomes" id="UP000054387"/>
    </source>
</evidence>
<dbReference type="STRING" id="1514971.AUR64_05040"/>
<dbReference type="Proteomes" id="UP000054387">
    <property type="component" value="Unassembled WGS sequence"/>
</dbReference>
<feature type="coiled-coil region" evidence="1">
    <location>
        <begin position="58"/>
        <end position="105"/>
    </location>
</feature>
<dbReference type="InterPro" id="IPR023378">
    <property type="entry name" value="YheA/YmcA-like_dom_sf"/>
</dbReference>
<comment type="caution">
    <text evidence="2">The sequence shown here is derived from an EMBL/GenBank/DDBJ whole genome shotgun (WGS) entry which is preliminary data.</text>
</comment>
<sequence>MSIETARTDELGRELGDAIAALPEYEAFEDAKAAVEDDEEVQSHISEFEQLREEFMVARQMGEANQQQLQKVQRAQQELHSLPTMAEYLEAQEELQTRLEDINKAISDPLAVDFGGEAGGCCQD</sequence>
<evidence type="ECO:0008006" key="4">
    <source>
        <dbReference type="Google" id="ProtNLM"/>
    </source>
</evidence>
<evidence type="ECO:0000256" key="1">
    <source>
        <dbReference type="SAM" id="Coils"/>
    </source>
</evidence>
<name>A0A0W1RC60_9EURY</name>
<evidence type="ECO:0000313" key="2">
    <source>
        <dbReference type="EMBL" id="KTG11292.1"/>
    </source>
</evidence>
<keyword evidence="3" id="KW-1185">Reference proteome</keyword>
<dbReference type="Gene3D" id="1.20.1500.10">
    <property type="entry name" value="YheA/YmcA-like"/>
    <property type="match status" value="1"/>
</dbReference>
<dbReference type="RefSeq" id="WP_058580354.1">
    <property type="nucleotide sequence ID" value="NZ_LOPU01000011.1"/>
</dbReference>
<proteinExistence type="predicted"/>
<dbReference type="OrthoDB" id="211540at2157"/>
<dbReference type="EMBL" id="LOPU01000011">
    <property type="protein sequence ID" value="KTG11292.1"/>
    <property type="molecule type" value="Genomic_DNA"/>
</dbReference>
<dbReference type="Pfam" id="PF06133">
    <property type="entry name" value="Com_YlbF"/>
    <property type="match status" value="1"/>
</dbReference>
<accession>A0A0W1RC60</accession>